<keyword evidence="5" id="KW-1185">Reference proteome</keyword>
<dbReference type="STRING" id="1111077.M1WCU6"/>
<comment type="subcellular location">
    <subcellularLocation>
        <location evidence="1">Nucleus</location>
    </subcellularLocation>
</comment>
<gene>
    <name evidence="4" type="ORF">CPUR_02755</name>
</gene>
<dbReference type="GO" id="GO:0005634">
    <property type="term" value="C:nucleus"/>
    <property type="evidence" value="ECO:0007669"/>
    <property type="project" value="UniProtKB-SubCell"/>
</dbReference>
<dbReference type="GO" id="GO:0000172">
    <property type="term" value="C:ribonuclease MRP complex"/>
    <property type="evidence" value="ECO:0007669"/>
    <property type="project" value="InterPro"/>
</dbReference>
<dbReference type="InterPro" id="IPR016848">
    <property type="entry name" value="RNase_P/MRP_Rpp29-subunit"/>
</dbReference>
<evidence type="ECO:0000313" key="4">
    <source>
        <dbReference type="EMBL" id="CCE29064.1"/>
    </source>
</evidence>
<evidence type="ECO:0000256" key="1">
    <source>
        <dbReference type="ARBA" id="ARBA00004123"/>
    </source>
</evidence>
<sequence>METPTAQELTQNLLARAHSPDSVSRIYTEKIQHRTLHLRPSSPPPAALNARAARRRAREEKKAKAKIRPKPLSCRERRKLGVYDIPKQGQKYDIYKPLYDLWQGYAREILGTDIYRGGPEAAAKLASVELHGAQAEVVRSRCSGRVGIKGIIVRDRKFVFEIITEKKGLKMVPKEGTTFRIEVNPESGDDAKPFVFDVLGDQFMHRSADRANRNLADKVLDARNGSLKLFKVSLARLEESNQSQQFEPSIEHHFAEAGHRVAVDADINLDPFH</sequence>
<dbReference type="eggNOG" id="KOG4046">
    <property type="taxonomic scope" value="Eukaryota"/>
</dbReference>
<dbReference type="OrthoDB" id="124041at2759"/>
<dbReference type="SUPFAM" id="SSF101744">
    <property type="entry name" value="Rof/RNase P subunit-like"/>
    <property type="match status" value="1"/>
</dbReference>
<feature type="region of interest" description="Disordered" evidence="3">
    <location>
        <begin position="35"/>
        <end position="69"/>
    </location>
</feature>
<protein>
    <submittedName>
        <fullName evidence="4">Related to ribonuclease P protein subunit p29</fullName>
    </submittedName>
</protein>
<organism evidence="4 5">
    <name type="scientific">Claviceps purpurea (strain 20.1)</name>
    <name type="common">Ergot fungus</name>
    <name type="synonym">Sphacelia segetum</name>
    <dbReference type="NCBI Taxonomy" id="1111077"/>
    <lineage>
        <taxon>Eukaryota</taxon>
        <taxon>Fungi</taxon>
        <taxon>Dikarya</taxon>
        <taxon>Ascomycota</taxon>
        <taxon>Pezizomycotina</taxon>
        <taxon>Sordariomycetes</taxon>
        <taxon>Hypocreomycetidae</taxon>
        <taxon>Hypocreales</taxon>
        <taxon>Clavicipitaceae</taxon>
        <taxon>Claviceps</taxon>
    </lineage>
</organism>
<comment type="similarity">
    <text evidence="2">Belongs to the eukaryotic/archaeal RNase P protein component 1 family.</text>
</comment>
<dbReference type="GO" id="GO:0001682">
    <property type="term" value="P:tRNA 5'-leader removal"/>
    <property type="evidence" value="ECO:0007669"/>
    <property type="project" value="InterPro"/>
</dbReference>
<dbReference type="GO" id="GO:0030677">
    <property type="term" value="C:ribonuclease P complex"/>
    <property type="evidence" value="ECO:0007669"/>
    <property type="project" value="InterPro"/>
</dbReference>
<dbReference type="PANTHER" id="PTHR13348">
    <property type="entry name" value="RIBONUCLEASE P SUBUNIT P29"/>
    <property type="match status" value="1"/>
</dbReference>
<dbReference type="GO" id="GO:0033204">
    <property type="term" value="F:ribonuclease P RNA binding"/>
    <property type="evidence" value="ECO:0007669"/>
    <property type="project" value="InterPro"/>
</dbReference>
<dbReference type="SMART" id="SM00538">
    <property type="entry name" value="POP4"/>
    <property type="match status" value="1"/>
</dbReference>
<dbReference type="InterPro" id="IPR036980">
    <property type="entry name" value="RNase_P/MRP_Rpp29_sf"/>
</dbReference>
<accession>M1WCU6</accession>
<dbReference type="Gene3D" id="2.30.30.210">
    <property type="entry name" value="Ribonuclease P/MRP, subunit p29"/>
    <property type="match status" value="1"/>
</dbReference>
<dbReference type="Proteomes" id="UP000016801">
    <property type="component" value="Unassembled WGS sequence"/>
</dbReference>
<dbReference type="VEuPathDB" id="FungiDB:CPUR_02755"/>
<dbReference type="Pfam" id="PF01868">
    <property type="entry name" value="RNase_P-MRP_p29"/>
    <property type="match status" value="1"/>
</dbReference>
<evidence type="ECO:0000256" key="3">
    <source>
        <dbReference type="SAM" id="MobiDB-lite"/>
    </source>
</evidence>
<dbReference type="PANTHER" id="PTHR13348:SF0">
    <property type="entry name" value="RIBONUCLEASE P PROTEIN SUBUNIT P29"/>
    <property type="match status" value="1"/>
</dbReference>
<name>M1WCU6_CLAP2</name>
<proteinExistence type="inferred from homology"/>
<evidence type="ECO:0000256" key="2">
    <source>
        <dbReference type="ARBA" id="ARBA00006181"/>
    </source>
</evidence>
<dbReference type="EMBL" id="CAGA01000011">
    <property type="protein sequence ID" value="CCE29064.1"/>
    <property type="molecule type" value="Genomic_DNA"/>
</dbReference>
<dbReference type="HOGENOM" id="CLU_078577_0_2_1"/>
<comment type="caution">
    <text evidence="4">The sequence shown here is derived from an EMBL/GenBank/DDBJ whole genome shotgun (WGS) entry which is preliminary data.</text>
</comment>
<dbReference type="InterPro" id="IPR023534">
    <property type="entry name" value="Rof/RNase_P-like"/>
</dbReference>
<reference evidence="4 5" key="1">
    <citation type="journal article" date="2013" name="PLoS Genet.">
        <title>Plant-symbiotic fungi as chemical engineers: Multi-genome analysis of the Clavicipitaceae reveals dynamics of alkaloid loci.</title>
        <authorList>
            <person name="Schardl C.L."/>
            <person name="Young C.A."/>
            <person name="Hesse U."/>
            <person name="Amyotte S.G."/>
            <person name="Andreeva K."/>
            <person name="Calie P.J."/>
            <person name="Fleetwood D.J."/>
            <person name="Haws D.C."/>
            <person name="Moore N."/>
            <person name="Oeser B."/>
            <person name="Panaccione D.G."/>
            <person name="Schweri K.K."/>
            <person name="Voisey C.R."/>
            <person name="Farman M.L."/>
            <person name="Jaromczyk J.W."/>
            <person name="Roe B.A."/>
            <person name="O'Sullivan D.M."/>
            <person name="Scott B."/>
            <person name="Tudzynski P."/>
            <person name="An Z."/>
            <person name="Arnaoudova E.G."/>
            <person name="Bullock C.T."/>
            <person name="Charlton N.D."/>
            <person name="Chen L."/>
            <person name="Cox M."/>
            <person name="Dinkins R.D."/>
            <person name="Florea S."/>
            <person name="Glenn A.E."/>
            <person name="Gordon A."/>
            <person name="Gueldener U."/>
            <person name="Harris D.R."/>
            <person name="Hollin W."/>
            <person name="Jaromczyk J."/>
            <person name="Johnson R.D."/>
            <person name="Khan A.K."/>
            <person name="Leistner E."/>
            <person name="Leuchtmann A."/>
            <person name="Li C."/>
            <person name="Liu J."/>
            <person name="Liu J."/>
            <person name="Liu M."/>
            <person name="Mace W."/>
            <person name="Machado C."/>
            <person name="Nagabhyru P."/>
            <person name="Pan J."/>
            <person name="Schmid J."/>
            <person name="Sugawara K."/>
            <person name="Steiner U."/>
            <person name="Takach J.E."/>
            <person name="Tanaka E."/>
            <person name="Webb J.S."/>
            <person name="Wilson E.V."/>
            <person name="Wiseman J.L."/>
            <person name="Yoshida R."/>
            <person name="Zeng Z."/>
        </authorList>
    </citation>
    <scope>NUCLEOTIDE SEQUENCE [LARGE SCALE GENOMIC DNA]</scope>
    <source>
        <strain evidence="4 5">20.1</strain>
    </source>
</reference>
<dbReference type="InterPro" id="IPR002730">
    <property type="entry name" value="Rpp29/RNP1"/>
</dbReference>
<evidence type="ECO:0000313" key="5">
    <source>
        <dbReference type="Proteomes" id="UP000016801"/>
    </source>
</evidence>
<dbReference type="AlphaFoldDB" id="M1WCU6"/>
<dbReference type="GO" id="GO:0006364">
    <property type="term" value="P:rRNA processing"/>
    <property type="evidence" value="ECO:0007669"/>
    <property type="project" value="TreeGrafter"/>
</dbReference>